<dbReference type="InterPro" id="IPR006685">
    <property type="entry name" value="MscS_channel_2nd"/>
</dbReference>
<keyword evidence="5" id="KW-0407">Ion channel</keyword>
<feature type="transmembrane region" description="Helical" evidence="5">
    <location>
        <begin position="56"/>
        <end position="80"/>
    </location>
</feature>
<evidence type="ECO:0000256" key="4">
    <source>
        <dbReference type="ARBA" id="ARBA00023136"/>
    </source>
</evidence>
<feature type="transmembrane region" description="Helical" evidence="5">
    <location>
        <begin position="86"/>
        <end position="119"/>
    </location>
</feature>
<keyword evidence="3 5" id="KW-1133">Transmembrane helix</keyword>
<keyword evidence="5" id="KW-0997">Cell inner membrane</keyword>
<dbReference type="PANTHER" id="PTHR30221:SF8">
    <property type="entry name" value="SMALL-CONDUCTANCE MECHANOSENSITIVE CHANNEL"/>
    <property type="match status" value="1"/>
</dbReference>
<evidence type="ECO:0000259" key="6">
    <source>
        <dbReference type="Pfam" id="PF00924"/>
    </source>
</evidence>
<evidence type="ECO:0000256" key="1">
    <source>
        <dbReference type="ARBA" id="ARBA00004370"/>
    </source>
</evidence>
<gene>
    <name evidence="7" type="ORF">ACFFUV_11660</name>
</gene>
<comment type="caution">
    <text evidence="7">The sequence shown here is derived from an EMBL/GenBank/DDBJ whole genome shotgun (WGS) entry which is preliminary data.</text>
</comment>
<protein>
    <recommendedName>
        <fullName evidence="5">Small-conductance mechanosensitive channel</fullName>
    </recommendedName>
</protein>
<keyword evidence="5" id="KW-0406">Ion transport</keyword>
<feature type="domain" description="Mechanosensitive ion channel MscS" evidence="6">
    <location>
        <begin position="105"/>
        <end position="169"/>
    </location>
</feature>
<evidence type="ECO:0000313" key="8">
    <source>
        <dbReference type="Proteomes" id="UP001589645"/>
    </source>
</evidence>
<comment type="subunit">
    <text evidence="5">Homoheptamer.</text>
</comment>
<dbReference type="InterPro" id="IPR045275">
    <property type="entry name" value="MscS_archaea/bacteria_type"/>
</dbReference>
<organism evidence="7 8">
    <name type="scientific">Vibrio olivae</name>
    <dbReference type="NCBI Taxonomy" id="1243002"/>
    <lineage>
        <taxon>Bacteria</taxon>
        <taxon>Pseudomonadati</taxon>
        <taxon>Pseudomonadota</taxon>
        <taxon>Gammaproteobacteria</taxon>
        <taxon>Vibrionales</taxon>
        <taxon>Vibrionaceae</taxon>
        <taxon>Vibrio</taxon>
    </lineage>
</organism>
<dbReference type="Gene3D" id="2.30.30.60">
    <property type="match status" value="1"/>
</dbReference>
<dbReference type="Pfam" id="PF00924">
    <property type="entry name" value="MS_channel_2nd"/>
    <property type="match status" value="1"/>
</dbReference>
<evidence type="ECO:0000256" key="2">
    <source>
        <dbReference type="ARBA" id="ARBA00022692"/>
    </source>
</evidence>
<comment type="similarity">
    <text evidence="5">Belongs to the MscS (TC 1.A.23) family.</text>
</comment>
<dbReference type="InterPro" id="IPR023408">
    <property type="entry name" value="MscS_beta-dom_sf"/>
</dbReference>
<evidence type="ECO:0000256" key="5">
    <source>
        <dbReference type="RuleBase" id="RU369025"/>
    </source>
</evidence>
<comment type="caution">
    <text evidence="5">Lacks conserved residue(s) required for the propagation of feature annotation.</text>
</comment>
<evidence type="ECO:0000313" key="7">
    <source>
        <dbReference type="EMBL" id="MFB9135618.1"/>
    </source>
</evidence>
<proteinExistence type="inferred from homology"/>
<dbReference type="SUPFAM" id="SSF50182">
    <property type="entry name" value="Sm-like ribonucleoproteins"/>
    <property type="match status" value="1"/>
</dbReference>
<dbReference type="InterPro" id="IPR010920">
    <property type="entry name" value="LSM_dom_sf"/>
</dbReference>
<keyword evidence="4 5" id="KW-0472">Membrane</keyword>
<dbReference type="EMBL" id="JBHMEP010000002">
    <property type="protein sequence ID" value="MFB9135618.1"/>
    <property type="molecule type" value="Genomic_DNA"/>
</dbReference>
<keyword evidence="5" id="KW-1003">Cell membrane</keyword>
<dbReference type="RefSeq" id="WP_390192776.1">
    <property type="nucleotide sequence ID" value="NZ_JBHMEP010000002.1"/>
</dbReference>
<dbReference type="Proteomes" id="UP001589645">
    <property type="component" value="Unassembled WGS sequence"/>
</dbReference>
<feature type="transmembrane region" description="Helical" evidence="5">
    <location>
        <begin position="15"/>
        <end position="32"/>
    </location>
</feature>
<sequence length="194" mass="22158">MPFMEVLTHYLSESLIHKLIWLIALLIGYRLVKRGGHATIRSLASKKQVKSLRLNFILRCFNVMLAAIVLSLLLIISGVGYGDIALFLSSIFAVLGVALVAQWSILSNITASFLIFFVFPYRIGDRIKVMDKDEDVRGEIIDITMFHVLIKHESGNMITYPNNLILQKGVIKLYPEHKTQSKIKTRLYTRHTRK</sequence>
<dbReference type="PANTHER" id="PTHR30221">
    <property type="entry name" value="SMALL-CONDUCTANCE MECHANOSENSITIVE CHANNEL"/>
    <property type="match status" value="1"/>
</dbReference>
<reference evidence="7 8" key="1">
    <citation type="submission" date="2024-09" db="EMBL/GenBank/DDBJ databases">
        <authorList>
            <person name="Sun Q."/>
            <person name="Mori K."/>
        </authorList>
    </citation>
    <scope>NUCLEOTIDE SEQUENCE [LARGE SCALE GENOMIC DNA]</scope>
    <source>
        <strain evidence="7 8">CECT 8064</strain>
    </source>
</reference>
<keyword evidence="2 5" id="KW-0812">Transmembrane</keyword>
<evidence type="ECO:0000256" key="3">
    <source>
        <dbReference type="ARBA" id="ARBA00022989"/>
    </source>
</evidence>
<comment type="subcellular location">
    <subcellularLocation>
        <location evidence="5">Cell inner membrane</location>
        <topology evidence="5">Multi-pass membrane protein</topology>
    </subcellularLocation>
    <subcellularLocation>
        <location evidence="1">Membrane</location>
    </subcellularLocation>
</comment>
<keyword evidence="8" id="KW-1185">Reference proteome</keyword>
<comment type="function">
    <text evidence="5">Mechanosensitive channel that participates in the regulation of osmotic pressure changes within the cell, opening in response to stretch forces in the membrane lipid bilayer, without the need for other proteins. Contributes to normal resistance to hypoosmotic shock. Forms an ion channel of 1.0 nanosiemens conductance with a slight preference for anions.</text>
</comment>
<name>A0ABV5HMY2_9VIBR</name>
<keyword evidence="5" id="KW-0813">Transport</keyword>
<accession>A0ABV5HMY2</accession>